<feature type="domain" description="Bypass of forespore C C-terminal" evidence="2">
    <location>
        <begin position="111"/>
        <end position="184"/>
    </location>
</feature>
<feature type="transmembrane region" description="Helical" evidence="1">
    <location>
        <begin position="12"/>
        <end position="30"/>
    </location>
</feature>
<dbReference type="Gene3D" id="3.30.70.1740">
    <property type="entry name" value="Bypass-of-forespore C, C-terminal domain"/>
    <property type="match status" value="1"/>
</dbReference>
<feature type="domain" description="Bypass-of-forespore C N-terminal" evidence="3">
    <location>
        <begin position="59"/>
        <end position="109"/>
    </location>
</feature>
<dbReference type="InterPro" id="IPR015071">
    <property type="entry name" value="BOFC_N"/>
</dbReference>
<evidence type="ECO:0000259" key="2">
    <source>
        <dbReference type="Pfam" id="PF08955"/>
    </source>
</evidence>
<dbReference type="RefSeq" id="WP_035194023.1">
    <property type="nucleotide sequence ID" value="NZ_JJRY01000003.1"/>
</dbReference>
<dbReference type="Pfam" id="PF08977">
    <property type="entry name" value="BOFC_N"/>
    <property type="match status" value="1"/>
</dbReference>
<dbReference type="EMBL" id="JJRY01000003">
    <property type="protein sequence ID" value="KEF39417.1"/>
    <property type="molecule type" value="Genomic_DNA"/>
</dbReference>
<name>A0A072NQ85_SCHAZ</name>
<comment type="caution">
    <text evidence="4">The sequence shown here is derived from an EMBL/GenBank/DDBJ whole genome shotgun (WGS) entry which is preliminary data.</text>
</comment>
<dbReference type="Gene3D" id="3.10.20.420">
    <property type="entry name" value="Bypass-of-forespore C, N-terminal domain"/>
    <property type="match status" value="1"/>
</dbReference>
<dbReference type="AlphaFoldDB" id="A0A072NQ85"/>
<evidence type="ECO:0000313" key="5">
    <source>
        <dbReference type="Proteomes" id="UP000027936"/>
    </source>
</evidence>
<keyword evidence="1" id="KW-0472">Membrane</keyword>
<keyword evidence="1" id="KW-1133">Transmembrane helix</keyword>
<evidence type="ECO:0000256" key="1">
    <source>
        <dbReference type="SAM" id="Phobius"/>
    </source>
</evidence>
<dbReference type="OrthoDB" id="2678751at2"/>
<evidence type="ECO:0000313" key="4">
    <source>
        <dbReference type="EMBL" id="KEF39417.1"/>
    </source>
</evidence>
<sequence>MTPLFKRAQAVKYLVLSLVIAGFSIFFLLYHTAAENNGVRIEQTKEETQAIEVTGPLTVNVVLQQHYLDGNTSEETVTETIWSMEDFWAQYKDWQLVDQKEGQMIFRKTIDDISPLLKANGYFGISEDGTLTIFKGLPEESEEVIQSFFQIDISKLESRQQEELKKGIPVVSKDHYIQVIESFKTLSIKQ</sequence>
<organism evidence="4 5">
    <name type="scientific">Schinkia azotoformans MEV2011</name>
    <dbReference type="NCBI Taxonomy" id="1348973"/>
    <lineage>
        <taxon>Bacteria</taxon>
        <taxon>Bacillati</taxon>
        <taxon>Bacillota</taxon>
        <taxon>Bacilli</taxon>
        <taxon>Bacillales</taxon>
        <taxon>Bacillaceae</taxon>
        <taxon>Calidifontibacillus/Schinkia group</taxon>
        <taxon>Schinkia</taxon>
    </lineage>
</organism>
<protein>
    <submittedName>
        <fullName evidence="4">Bypass of Forespore C, N terminal/BofC C-terminal domain</fullName>
    </submittedName>
</protein>
<accession>A0A072NQ85</accession>
<proteinExistence type="predicted"/>
<dbReference type="InterPro" id="IPR015050">
    <property type="entry name" value="BofC_C"/>
</dbReference>
<keyword evidence="1" id="KW-0812">Transmembrane</keyword>
<gene>
    <name evidence="4" type="ORF">M670_01182</name>
</gene>
<dbReference type="Pfam" id="PF08955">
    <property type="entry name" value="BofC_C"/>
    <property type="match status" value="1"/>
</dbReference>
<dbReference type="PATRIC" id="fig|1348973.3.peg.1155"/>
<dbReference type="InterPro" id="IPR038118">
    <property type="entry name" value="BOFC_N_sf"/>
</dbReference>
<evidence type="ECO:0000259" key="3">
    <source>
        <dbReference type="Pfam" id="PF08977"/>
    </source>
</evidence>
<reference evidence="4 5" key="1">
    <citation type="submission" date="2014-04" db="EMBL/GenBank/DDBJ databases">
        <title>Draft genome sequence of Bacillus azotoformans MEV2011, a (co-) denitrifying strain unable to grow in the presence of oxygen.</title>
        <authorList>
            <person name="Nielsen M."/>
            <person name="Schreiber L."/>
            <person name="Finster K."/>
            <person name="Schramm A."/>
        </authorList>
    </citation>
    <scope>NUCLEOTIDE SEQUENCE [LARGE SCALE GENOMIC DNA]</scope>
    <source>
        <strain evidence="4 5">MEV2011</strain>
    </source>
</reference>
<dbReference type="Proteomes" id="UP000027936">
    <property type="component" value="Unassembled WGS sequence"/>
</dbReference>
<dbReference type="InterPro" id="IPR038117">
    <property type="entry name" value="BofC_C_sf"/>
</dbReference>